<accession>A0ABY6B623</accession>
<evidence type="ECO:0000313" key="1">
    <source>
        <dbReference type="EMBL" id="UXH80619.1"/>
    </source>
</evidence>
<organism evidence="1 2">
    <name type="scientific">Roseateles amylovorans</name>
    <dbReference type="NCBI Taxonomy" id="2978473"/>
    <lineage>
        <taxon>Bacteria</taxon>
        <taxon>Pseudomonadati</taxon>
        <taxon>Pseudomonadota</taxon>
        <taxon>Betaproteobacteria</taxon>
        <taxon>Burkholderiales</taxon>
        <taxon>Sphaerotilaceae</taxon>
        <taxon>Roseateles</taxon>
    </lineage>
</organism>
<proteinExistence type="predicted"/>
<dbReference type="EMBL" id="CP104562">
    <property type="protein sequence ID" value="UXH80619.1"/>
    <property type="molecule type" value="Genomic_DNA"/>
</dbReference>
<name>A0ABY6B623_9BURK</name>
<evidence type="ECO:0000313" key="2">
    <source>
        <dbReference type="Proteomes" id="UP001064933"/>
    </source>
</evidence>
<protein>
    <submittedName>
        <fullName evidence="1">Uncharacterized protein</fullName>
    </submittedName>
</protein>
<dbReference type="RefSeq" id="WP_261760437.1">
    <property type="nucleotide sequence ID" value="NZ_CP104562.2"/>
</dbReference>
<keyword evidence="2" id="KW-1185">Reference proteome</keyword>
<sequence>MSEADAATLAGSFAVEIRARRQDPMGARDWIWLVYRLPDGLRQVLLEELDQGNLLVEIGESSWPSPRSIVGTLRDRFHGQGRRWPEGVVWHEVNDPRQWREDVAETRDGQEFLLMT</sequence>
<reference evidence="1" key="1">
    <citation type="submission" date="2022-10" db="EMBL/GenBank/DDBJ databases">
        <title>Characterization and whole genome sequencing of a new Roseateles species, isolated from fresh water.</title>
        <authorList>
            <person name="Guliayeva D.Y."/>
            <person name="Akhremchuk A.E."/>
            <person name="Sikolenko M.A."/>
            <person name="Valentovich L.N."/>
            <person name="Sidarenka A.V."/>
        </authorList>
    </citation>
    <scope>NUCLEOTIDE SEQUENCE</scope>
    <source>
        <strain evidence="1">BIM B-1768</strain>
    </source>
</reference>
<gene>
    <name evidence="1" type="ORF">N4261_12385</name>
</gene>
<dbReference type="Proteomes" id="UP001064933">
    <property type="component" value="Chromosome"/>
</dbReference>